<dbReference type="RefSeq" id="WP_343131128.1">
    <property type="nucleotide sequence ID" value="NZ_JBCITK010000001.1"/>
</dbReference>
<proteinExistence type="predicted"/>
<dbReference type="Pfam" id="PF12840">
    <property type="entry name" value="HTH_20"/>
    <property type="match status" value="1"/>
</dbReference>
<dbReference type="SUPFAM" id="SSF46785">
    <property type="entry name" value="Winged helix' DNA-binding domain"/>
    <property type="match status" value="1"/>
</dbReference>
<keyword evidence="1" id="KW-0238">DNA-binding</keyword>
<organism evidence="3 4">
    <name type="scientific">Alkalicoccobacillus gibsonii</name>
    <dbReference type="NCBI Taxonomy" id="79881"/>
    <lineage>
        <taxon>Bacteria</taxon>
        <taxon>Bacillati</taxon>
        <taxon>Bacillota</taxon>
        <taxon>Bacilli</taxon>
        <taxon>Bacillales</taxon>
        <taxon>Bacillaceae</taxon>
        <taxon>Alkalicoccobacillus</taxon>
    </lineage>
</organism>
<keyword evidence="4" id="KW-1185">Reference proteome</keyword>
<evidence type="ECO:0000313" key="3">
    <source>
        <dbReference type="EMBL" id="MEN0644431.1"/>
    </source>
</evidence>
<gene>
    <name evidence="3" type="ORF">MKY91_14865</name>
</gene>
<reference evidence="3 4" key="1">
    <citation type="submission" date="2024-03" db="EMBL/GenBank/DDBJ databases">
        <title>Bacilli Hybrid Assemblies.</title>
        <authorList>
            <person name="Kovac J."/>
        </authorList>
    </citation>
    <scope>NUCLEOTIDE SEQUENCE [LARGE SCALE GENOMIC DNA]</scope>
    <source>
        <strain evidence="3 4">FSL R7-0666</strain>
    </source>
</reference>
<dbReference type="InterPro" id="IPR036388">
    <property type="entry name" value="WH-like_DNA-bd_sf"/>
</dbReference>
<dbReference type="SMART" id="SM00418">
    <property type="entry name" value="HTH_ARSR"/>
    <property type="match status" value="1"/>
</dbReference>
<dbReference type="CDD" id="cd00090">
    <property type="entry name" value="HTH_ARSR"/>
    <property type="match status" value="1"/>
</dbReference>
<feature type="domain" description="HTH arsR-type" evidence="2">
    <location>
        <begin position="9"/>
        <end position="95"/>
    </location>
</feature>
<evidence type="ECO:0000256" key="1">
    <source>
        <dbReference type="ARBA" id="ARBA00023125"/>
    </source>
</evidence>
<protein>
    <submittedName>
        <fullName evidence="3">Winged helix-turn-helix domain-containing protein</fullName>
    </submittedName>
</protein>
<dbReference type="Gene3D" id="1.10.10.10">
    <property type="entry name" value="Winged helix-like DNA-binding domain superfamily/Winged helix DNA-binding domain"/>
    <property type="match status" value="1"/>
</dbReference>
<dbReference type="InterPro" id="IPR011991">
    <property type="entry name" value="ArsR-like_HTH"/>
</dbReference>
<dbReference type="Proteomes" id="UP001418796">
    <property type="component" value="Unassembled WGS sequence"/>
</dbReference>
<dbReference type="InterPro" id="IPR001845">
    <property type="entry name" value="HTH_ArsR_DNA-bd_dom"/>
</dbReference>
<comment type="caution">
    <text evidence="3">The sequence shown here is derived from an EMBL/GenBank/DDBJ whole genome shotgun (WGS) entry which is preliminary data.</text>
</comment>
<accession>A0ABU9VKK1</accession>
<evidence type="ECO:0000313" key="4">
    <source>
        <dbReference type="Proteomes" id="UP001418796"/>
    </source>
</evidence>
<sequence>MDEQEFMKVTLKQQKVISDPLRSRIIALLHEKPMTPKQTSVELGKNAGTIYYHIQQLYKHGILEIDHTETNKGVVEKYYRSKATVFKGPKQATDDDLVEGSHAHVLLSDELVTELNKDIRELYLRYGKKSFEESKNEAIKQKPYMIEFNMRKFEQEGGEEE</sequence>
<evidence type="ECO:0000259" key="2">
    <source>
        <dbReference type="SMART" id="SM00418"/>
    </source>
</evidence>
<name>A0ABU9VKK1_9BACI</name>
<dbReference type="EMBL" id="JBCITK010000001">
    <property type="protein sequence ID" value="MEN0644431.1"/>
    <property type="molecule type" value="Genomic_DNA"/>
</dbReference>
<dbReference type="InterPro" id="IPR036390">
    <property type="entry name" value="WH_DNA-bd_sf"/>
</dbReference>